<comment type="caution">
    <text evidence="6">The sequence shown here is derived from an EMBL/GenBank/DDBJ whole genome shotgun (WGS) entry which is preliminary data.</text>
</comment>
<evidence type="ECO:0000259" key="5">
    <source>
        <dbReference type="Pfam" id="PF13458"/>
    </source>
</evidence>
<keyword evidence="7" id="KW-1185">Reference proteome</keyword>
<dbReference type="InterPro" id="IPR028081">
    <property type="entry name" value="Leu-bd"/>
</dbReference>
<gene>
    <name evidence="6" type="ORF">GCM10007857_43160</name>
</gene>
<protein>
    <submittedName>
        <fullName evidence="6">ABC transporter substrate-binding protein</fullName>
    </submittedName>
</protein>
<dbReference type="Pfam" id="PF13458">
    <property type="entry name" value="Peripla_BP_6"/>
    <property type="match status" value="1"/>
</dbReference>
<evidence type="ECO:0000256" key="2">
    <source>
        <dbReference type="ARBA" id="ARBA00022729"/>
    </source>
</evidence>
<evidence type="ECO:0000256" key="4">
    <source>
        <dbReference type="SAM" id="SignalP"/>
    </source>
</evidence>
<feature type="domain" description="Leucine-binding protein" evidence="5">
    <location>
        <begin position="38"/>
        <end position="373"/>
    </location>
</feature>
<keyword evidence="3" id="KW-0029">Amino-acid transport</keyword>
<evidence type="ECO:0000256" key="3">
    <source>
        <dbReference type="ARBA" id="ARBA00022970"/>
    </source>
</evidence>
<comment type="similarity">
    <text evidence="1">Belongs to the leucine-binding protein family.</text>
</comment>
<dbReference type="Gene3D" id="3.40.50.2300">
    <property type="match status" value="2"/>
</dbReference>
<dbReference type="PANTHER" id="PTHR30483">
    <property type="entry name" value="LEUCINE-SPECIFIC-BINDING PROTEIN"/>
    <property type="match status" value="1"/>
</dbReference>
<evidence type="ECO:0000313" key="7">
    <source>
        <dbReference type="Proteomes" id="UP001156905"/>
    </source>
</evidence>
<dbReference type="Proteomes" id="UP001156905">
    <property type="component" value="Unassembled WGS sequence"/>
</dbReference>
<feature type="signal peptide" evidence="4">
    <location>
        <begin position="1"/>
        <end position="31"/>
    </location>
</feature>
<feature type="chain" id="PRO_5046692413" evidence="4">
    <location>
        <begin position="32"/>
        <end position="415"/>
    </location>
</feature>
<sequence>MVLSMKGNLLMLRNLIVSLLTGLVWTSCAHAQFTDGKVVIGVMGDQSGVVADVGGLGSIIAARMAVENAGGTVGGVPIELVTGDHQNKPDIAVSIAREWFDRRGVDVIVDLPHTGAVLGLMTLASEKKRALMVSGAASAEITGVRCSPYVTHWTDDTYALARGTAAALTEQGLRSWFFLTADYAFGHDLERDATQVVQDHGGKVVGNVRHPLNTADFASLLLRAQSSQAQVIALASAGADTVNAIKQAGQFGIGQKNQQLAALHAFITDVHSLGLETAQGMIVTSGFYWNDSDGTRAFATRFEKLHGRMPTREQAGVYASVTHYLKAVKTSNTDDAGTVNGTMRTTPVDRFGSGAKILANGRVIYDLGVYRVKMPSQSRFPWDYYERIATIPATEAFRSTAASGCSADQNEAKVR</sequence>
<evidence type="ECO:0000313" key="6">
    <source>
        <dbReference type="EMBL" id="GLR87605.1"/>
    </source>
</evidence>
<evidence type="ECO:0000256" key="1">
    <source>
        <dbReference type="ARBA" id="ARBA00010062"/>
    </source>
</evidence>
<dbReference type="InterPro" id="IPR051010">
    <property type="entry name" value="BCAA_transport"/>
</dbReference>
<dbReference type="CDD" id="cd06327">
    <property type="entry name" value="PBP1_SBP-like"/>
    <property type="match status" value="1"/>
</dbReference>
<dbReference type="PROSITE" id="PS51257">
    <property type="entry name" value="PROKAR_LIPOPROTEIN"/>
    <property type="match status" value="1"/>
</dbReference>
<organism evidence="6 7">
    <name type="scientific">Bradyrhizobium iriomotense</name>
    <dbReference type="NCBI Taxonomy" id="441950"/>
    <lineage>
        <taxon>Bacteria</taxon>
        <taxon>Pseudomonadati</taxon>
        <taxon>Pseudomonadota</taxon>
        <taxon>Alphaproteobacteria</taxon>
        <taxon>Hyphomicrobiales</taxon>
        <taxon>Nitrobacteraceae</taxon>
        <taxon>Bradyrhizobium</taxon>
    </lineage>
</organism>
<dbReference type="InterPro" id="IPR028082">
    <property type="entry name" value="Peripla_BP_I"/>
</dbReference>
<reference evidence="7" key="1">
    <citation type="journal article" date="2019" name="Int. J. Syst. Evol. Microbiol.">
        <title>The Global Catalogue of Microorganisms (GCM) 10K type strain sequencing project: providing services to taxonomists for standard genome sequencing and annotation.</title>
        <authorList>
            <consortium name="The Broad Institute Genomics Platform"/>
            <consortium name="The Broad Institute Genome Sequencing Center for Infectious Disease"/>
            <person name="Wu L."/>
            <person name="Ma J."/>
        </authorList>
    </citation>
    <scope>NUCLEOTIDE SEQUENCE [LARGE SCALE GENOMIC DNA]</scope>
    <source>
        <strain evidence="7">NBRC 102520</strain>
    </source>
</reference>
<keyword evidence="2 4" id="KW-0732">Signal</keyword>
<keyword evidence="3" id="KW-0813">Transport</keyword>
<name>A0ABQ6AZW5_9BRAD</name>
<accession>A0ABQ6AZW5</accession>
<proteinExistence type="inferred from homology"/>
<dbReference type="EMBL" id="BSOW01000015">
    <property type="protein sequence ID" value="GLR87605.1"/>
    <property type="molecule type" value="Genomic_DNA"/>
</dbReference>
<dbReference type="SUPFAM" id="SSF53822">
    <property type="entry name" value="Periplasmic binding protein-like I"/>
    <property type="match status" value="1"/>
</dbReference>
<dbReference type="PANTHER" id="PTHR30483:SF6">
    <property type="entry name" value="PERIPLASMIC BINDING PROTEIN OF ABC TRANSPORTER FOR NATURAL AMINO ACIDS"/>
    <property type="match status" value="1"/>
</dbReference>